<dbReference type="EMBL" id="QGGM01000003">
    <property type="protein sequence ID" value="PWK14148.1"/>
    <property type="molecule type" value="Genomic_DNA"/>
</dbReference>
<proteinExistence type="predicted"/>
<sequence>MTDNFIRDSVVNSNKQKGRNLKLTQRQVNIALNELTLDGYNVDLPNDLEYLNTTCNSLELTESYRESLVSFSKSNVLPDESIAWLKNDLTAALWFDHYSYKYKHNLSFFWGNYSADFQNNLITCFDLTNIISLDRDGVEYNDYRVEWKRNFMNEAKSLYNKVLTTPQDLEWLDRKSEKQIFWAHSYLSKYGYLIENPLFLSNDLSTYYIQICASLDALDIFGHRNNHPYKMSLHKKEIIRKMRNAWTQRRFQGKRDAETAQEHFLTRRHMNRLKKLASEYGVSSAEYLQQLIDEAYNSTE</sequence>
<reference evidence="1 2" key="1">
    <citation type="submission" date="2018-05" db="EMBL/GenBank/DDBJ databases">
        <title>Genomic Encyclopedia of Type Strains, Phase IV (KMG-IV): sequencing the most valuable type-strain genomes for metagenomic binning, comparative biology and taxonomic classification.</title>
        <authorList>
            <person name="Goeker M."/>
        </authorList>
    </citation>
    <scope>NUCLEOTIDE SEQUENCE [LARGE SCALE GENOMIC DNA]</scope>
    <source>
        <strain evidence="1 2">DSM 7229</strain>
    </source>
</reference>
<organism evidence="1 2">
    <name type="scientific">Psychrobacter immobilis</name>
    <dbReference type="NCBI Taxonomy" id="498"/>
    <lineage>
        <taxon>Bacteria</taxon>
        <taxon>Pseudomonadati</taxon>
        <taxon>Pseudomonadota</taxon>
        <taxon>Gammaproteobacteria</taxon>
        <taxon>Moraxellales</taxon>
        <taxon>Moraxellaceae</taxon>
        <taxon>Psychrobacter</taxon>
    </lineage>
</organism>
<dbReference type="AlphaFoldDB" id="A0A2V2A4B4"/>
<accession>A0A2V2A4B4</accession>
<dbReference type="Proteomes" id="UP000245655">
    <property type="component" value="Unassembled WGS sequence"/>
</dbReference>
<gene>
    <name evidence="1" type="ORF">C8D84_103174</name>
</gene>
<name>A0A2V2A4B4_PSYIM</name>
<protein>
    <submittedName>
        <fullName evidence="1">Uncharacterized protein</fullName>
    </submittedName>
</protein>
<dbReference type="GeneID" id="60254624"/>
<comment type="caution">
    <text evidence="1">The sequence shown here is derived from an EMBL/GenBank/DDBJ whole genome shotgun (WGS) entry which is preliminary data.</text>
</comment>
<dbReference type="RefSeq" id="WP_109590329.1">
    <property type="nucleotide sequence ID" value="NZ_CAJGZY010000010.1"/>
</dbReference>
<keyword evidence="2" id="KW-1185">Reference proteome</keyword>
<evidence type="ECO:0000313" key="1">
    <source>
        <dbReference type="EMBL" id="PWK14148.1"/>
    </source>
</evidence>
<evidence type="ECO:0000313" key="2">
    <source>
        <dbReference type="Proteomes" id="UP000245655"/>
    </source>
</evidence>